<gene>
    <name evidence="4" type="ORF">MELIAE_LOCUS4889</name>
</gene>
<organism evidence="4 5">
    <name type="scientific">Brassicogethes aeneus</name>
    <name type="common">Rape pollen beetle</name>
    <name type="synonym">Meligethes aeneus</name>
    <dbReference type="NCBI Taxonomy" id="1431903"/>
    <lineage>
        <taxon>Eukaryota</taxon>
        <taxon>Metazoa</taxon>
        <taxon>Ecdysozoa</taxon>
        <taxon>Arthropoda</taxon>
        <taxon>Hexapoda</taxon>
        <taxon>Insecta</taxon>
        <taxon>Pterygota</taxon>
        <taxon>Neoptera</taxon>
        <taxon>Endopterygota</taxon>
        <taxon>Coleoptera</taxon>
        <taxon>Polyphaga</taxon>
        <taxon>Cucujiformia</taxon>
        <taxon>Nitidulidae</taxon>
        <taxon>Meligethinae</taxon>
        <taxon>Brassicogethes</taxon>
    </lineage>
</organism>
<dbReference type="Gene3D" id="3.30.2320.30">
    <property type="entry name" value="ATP synthase, E subunit, C-terminal"/>
    <property type="match status" value="1"/>
</dbReference>
<keyword evidence="3" id="KW-0406">Ion transport</keyword>
<dbReference type="OrthoDB" id="6596368at2759"/>
<reference evidence="4" key="1">
    <citation type="submission" date="2021-12" db="EMBL/GenBank/DDBJ databases">
        <authorList>
            <person name="King R."/>
        </authorList>
    </citation>
    <scope>NUCLEOTIDE SEQUENCE</scope>
</reference>
<dbReference type="AlphaFoldDB" id="A0A9P0B1I5"/>
<dbReference type="Proteomes" id="UP001154078">
    <property type="component" value="Chromosome 3"/>
</dbReference>
<dbReference type="PANTHER" id="PTHR45715">
    <property type="entry name" value="ATPASE H+-TRANSPORTING V1 SUBUNIT E1A-RELATED"/>
    <property type="match status" value="1"/>
</dbReference>
<dbReference type="GO" id="GO:0033178">
    <property type="term" value="C:proton-transporting two-sector ATPase complex, catalytic domain"/>
    <property type="evidence" value="ECO:0007669"/>
    <property type="project" value="InterPro"/>
</dbReference>
<keyword evidence="2" id="KW-0813">Transport</keyword>
<evidence type="ECO:0000256" key="3">
    <source>
        <dbReference type="ARBA" id="ARBA00023065"/>
    </source>
</evidence>
<dbReference type="GO" id="GO:0046961">
    <property type="term" value="F:proton-transporting ATPase activity, rotational mechanism"/>
    <property type="evidence" value="ECO:0007669"/>
    <property type="project" value="InterPro"/>
</dbReference>
<sequence>MNNIEAEKRINRYILYIENDAQNKIKDIDSKIEEEYNMEKGSQTQTQCLAILNHYGNKEKNLDLQLKFAYSQLKSNAKIAILTSKDHSINEILKEVGQKLKKKNKDVEVYKGILEKLILQGMLALLDKNVTLGILKEDKDVIKEVIPKAEQKYKEMTGLETKADVDPKRFLPDSRLGGVEVYGSSDTVKVCNTFEARIELLREKASPYIRLILYGPNSNRTFTD</sequence>
<dbReference type="EMBL" id="OV121134">
    <property type="protein sequence ID" value="CAH0552726.1"/>
    <property type="molecule type" value="Genomic_DNA"/>
</dbReference>
<dbReference type="InterPro" id="IPR038495">
    <property type="entry name" value="ATPase_E_C"/>
</dbReference>
<dbReference type="Pfam" id="PF01991">
    <property type="entry name" value="vATP-synt_E"/>
    <property type="match status" value="1"/>
</dbReference>
<evidence type="ECO:0000313" key="5">
    <source>
        <dbReference type="Proteomes" id="UP001154078"/>
    </source>
</evidence>
<dbReference type="Gene3D" id="6.10.250.1620">
    <property type="match status" value="1"/>
</dbReference>
<dbReference type="InterPro" id="IPR002842">
    <property type="entry name" value="ATPase_V1_Esu"/>
</dbReference>
<keyword evidence="5" id="KW-1185">Reference proteome</keyword>
<dbReference type="SUPFAM" id="SSF160527">
    <property type="entry name" value="V-type ATPase subunit E-like"/>
    <property type="match status" value="1"/>
</dbReference>
<evidence type="ECO:0000256" key="1">
    <source>
        <dbReference type="ARBA" id="ARBA00005901"/>
    </source>
</evidence>
<evidence type="ECO:0000313" key="4">
    <source>
        <dbReference type="EMBL" id="CAH0552726.1"/>
    </source>
</evidence>
<evidence type="ECO:0000256" key="2">
    <source>
        <dbReference type="ARBA" id="ARBA00022448"/>
    </source>
</evidence>
<comment type="similarity">
    <text evidence="1">Belongs to the V-ATPase E subunit family.</text>
</comment>
<proteinExistence type="inferred from homology"/>
<name>A0A9P0B1I5_BRAAE</name>
<protein>
    <submittedName>
        <fullName evidence="4">Uncharacterized protein</fullName>
    </submittedName>
</protein>
<accession>A0A9P0B1I5</accession>